<feature type="region of interest" description="Disordered" evidence="2">
    <location>
        <begin position="128"/>
        <end position="192"/>
    </location>
</feature>
<proteinExistence type="predicted"/>
<evidence type="ECO:0000313" key="5">
    <source>
        <dbReference type="Proteomes" id="UP000019335"/>
    </source>
</evidence>
<feature type="compositionally biased region" description="Gly residues" evidence="2">
    <location>
        <begin position="129"/>
        <end position="141"/>
    </location>
</feature>
<comment type="caution">
    <text evidence="4">The sequence shown here is derived from an EMBL/GenBank/DDBJ whole genome shotgun (WGS) entry which is preliminary data.</text>
</comment>
<feature type="domain" description="Chromatin target of PRMT1 protein C-terminal" evidence="3">
    <location>
        <begin position="137"/>
        <end position="238"/>
    </location>
</feature>
<dbReference type="EMBL" id="AZIL01000585">
    <property type="protein sequence ID" value="EWM26878.1"/>
    <property type="molecule type" value="Genomic_DNA"/>
</dbReference>
<dbReference type="GO" id="GO:0003723">
    <property type="term" value="F:RNA binding"/>
    <property type="evidence" value="ECO:0007669"/>
    <property type="project" value="UniProtKB-KW"/>
</dbReference>
<evidence type="ECO:0000313" key="4">
    <source>
        <dbReference type="EMBL" id="EWM26878.1"/>
    </source>
</evidence>
<feature type="compositionally biased region" description="Gly residues" evidence="2">
    <location>
        <begin position="149"/>
        <end position="168"/>
    </location>
</feature>
<name>W7TTK6_9STRA</name>
<feature type="compositionally biased region" description="Low complexity" evidence="2">
    <location>
        <begin position="239"/>
        <end position="248"/>
    </location>
</feature>
<dbReference type="Pfam" id="PF13865">
    <property type="entry name" value="FoP_duplication"/>
    <property type="match status" value="1"/>
</dbReference>
<keyword evidence="5" id="KW-1185">Reference proteome</keyword>
<evidence type="ECO:0000256" key="2">
    <source>
        <dbReference type="SAM" id="MobiDB-lite"/>
    </source>
</evidence>
<accession>W7TTK6</accession>
<feature type="compositionally biased region" description="Basic and acidic residues" evidence="2">
    <location>
        <begin position="204"/>
        <end position="224"/>
    </location>
</feature>
<reference evidence="4 5" key="1">
    <citation type="journal article" date="2014" name="Mol. Plant">
        <title>Chromosome Scale Genome Assembly and Transcriptome Profiling of Nannochloropsis gaditana in Nitrogen Depletion.</title>
        <authorList>
            <person name="Corteggiani Carpinelli E."/>
            <person name="Telatin A."/>
            <person name="Vitulo N."/>
            <person name="Forcato C."/>
            <person name="D'Angelo M."/>
            <person name="Schiavon R."/>
            <person name="Vezzi A."/>
            <person name="Giacometti G.M."/>
            <person name="Morosinotto T."/>
            <person name="Valle G."/>
        </authorList>
    </citation>
    <scope>NUCLEOTIDE SEQUENCE [LARGE SCALE GENOMIC DNA]</scope>
    <source>
        <strain evidence="4 5">B-31</strain>
    </source>
</reference>
<protein>
    <recommendedName>
        <fullName evidence="3">Chromatin target of PRMT1 protein C-terminal domain-containing protein</fullName>
    </recommendedName>
</protein>
<feature type="region of interest" description="Disordered" evidence="2">
    <location>
        <begin position="204"/>
        <end position="225"/>
    </location>
</feature>
<evidence type="ECO:0000259" key="3">
    <source>
        <dbReference type="SMART" id="SM01218"/>
    </source>
</evidence>
<organism evidence="4 5">
    <name type="scientific">Nannochloropsis gaditana</name>
    <dbReference type="NCBI Taxonomy" id="72520"/>
    <lineage>
        <taxon>Eukaryota</taxon>
        <taxon>Sar</taxon>
        <taxon>Stramenopiles</taxon>
        <taxon>Ochrophyta</taxon>
        <taxon>Eustigmatophyceae</taxon>
        <taxon>Eustigmatales</taxon>
        <taxon>Monodopsidaceae</taxon>
        <taxon>Nannochloropsis</taxon>
    </lineage>
</organism>
<feature type="region of interest" description="Disordered" evidence="2">
    <location>
        <begin position="237"/>
        <end position="270"/>
    </location>
</feature>
<keyword evidence="1" id="KW-0694">RNA-binding</keyword>
<evidence type="ECO:0000256" key="1">
    <source>
        <dbReference type="ARBA" id="ARBA00022884"/>
    </source>
</evidence>
<dbReference type="SMART" id="SM01218">
    <property type="entry name" value="FoP_duplication"/>
    <property type="match status" value="1"/>
</dbReference>
<feature type="compositionally biased region" description="Basic and acidic residues" evidence="2">
    <location>
        <begin position="249"/>
        <end position="259"/>
    </location>
</feature>
<dbReference type="Proteomes" id="UP000019335">
    <property type="component" value="Chromosome 8"/>
</dbReference>
<gene>
    <name evidence="4" type="ORF">Naga_100576g3</name>
</gene>
<sequence length="292" mass="30098">MGMSTQGVVDGRILAQQSTPHIYLTHGALISHRGLPSSILAFVMVLFGGRGGGAGRGAVSGPAPSSTLSDRFDRLHVKSTAAFTGGGRDVRRTQVQMTQQQKRNAAQAAFRGQTVQVVLPKQQLQRGGIRVGGRGVGGSRGVAGVASRAGGGRGGVRGRGGRGAGRGRGGGRGRGRGAGRGGGRGGGKKVGKEDLDAEMDEYHFKAGKGPDPKIAQAERKKASLDTEMDSYWEAKEKAAAGAGAGTATETERESIERGSKVSRGGSGIIPQEWLLPGVRTSKNDVPRPLLSL</sequence>
<dbReference type="OrthoDB" id="204813at2759"/>
<dbReference type="InterPro" id="IPR025715">
    <property type="entry name" value="FoP_C"/>
</dbReference>
<dbReference type="AlphaFoldDB" id="W7TTK6"/>